<evidence type="ECO:0000313" key="2">
    <source>
        <dbReference type="Proteomes" id="UP000735302"/>
    </source>
</evidence>
<keyword evidence="2" id="KW-1185">Reference proteome</keyword>
<dbReference type="EMBL" id="BLXT01003952">
    <property type="protein sequence ID" value="GFO08441.1"/>
    <property type="molecule type" value="Genomic_DNA"/>
</dbReference>
<evidence type="ECO:0000313" key="1">
    <source>
        <dbReference type="EMBL" id="GFO08441.1"/>
    </source>
</evidence>
<dbReference type="AlphaFoldDB" id="A0AAV4ABC4"/>
<proteinExistence type="predicted"/>
<protein>
    <submittedName>
        <fullName evidence="1">Uncharacterized protein</fullName>
    </submittedName>
</protein>
<sequence length="73" mass="8002">MSDSSVDNLYPYPLCTLFIPSPTPPPALISHGVNPVTQGLSCLQGLVTDLGDHKSWCINIWTQTNDQRSLSME</sequence>
<comment type="caution">
    <text evidence="1">The sequence shown here is derived from an EMBL/GenBank/DDBJ whole genome shotgun (WGS) entry which is preliminary data.</text>
</comment>
<reference evidence="1 2" key="1">
    <citation type="journal article" date="2021" name="Elife">
        <title>Chloroplast acquisition without the gene transfer in kleptoplastic sea slugs, Plakobranchus ocellatus.</title>
        <authorList>
            <person name="Maeda T."/>
            <person name="Takahashi S."/>
            <person name="Yoshida T."/>
            <person name="Shimamura S."/>
            <person name="Takaki Y."/>
            <person name="Nagai Y."/>
            <person name="Toyoda A."/>
            <person name="Suzuki Y."/>
            <person name="Arimoto A."/>
            <person name="Ishii H."/>
            <person name="Satoh N."/>
            <person name="Nishiyama T."/>
            <person name="Hasebe M."/>
            <person name="Maruyama T."/>
            <person name="Minagawa J."/>
            <person name="Obokata J."/>
            <person name="Shigenobu S."/>
        </authorList>
    </citation>
    <scope>NUCLEOTIDE SEQUENCE [LARGE SCALE GENOMIC DNA]</scope>
</reference>
<name>A0AAV4ABC4_9GAST</name>
<dbReference type="Proteomes" id="UP000735302">
    <property type="component" value="Unassembled WGS sequence"/>
</dbReference>
<accession>A0AAV4ABC4</accession>
<gene>
    <name evidence="1" type="ORF">PoB_003494600</name>
</gene>
<organism evidence="1 2">
    <name type="scientific">Plakobranchus ocellatus</name>
    <dbReference type="NCBI Taxonomy" id="259542"/>
    <lineage>
        <taxon>Eukaryota</taxon>
        <taxon>Metazoa</taxon>
        <taxon>Spiralia</taxon>
        <taxon>Lophotrochozoa</taxon>
        <taxon>Mollusca</taxon>
        <taxon>Gastropoda</taxon>
        <taxon>Heterobranchia</taxon>
        <taxon>Euthyneura</taxon>
        <taxon>Panpulmonata</taxon>
        <taxon>Sacoglossa</taxon>
        <taxon>Placobranchoidea</taxon>
        <taxon>Plakobranchidae</taxon>
        <taxon>Plakobranchus</taxon>
    </lineage>
</organism>